<dbReference type="SUPFAM" id="SSF50729">
    <property type="entry name" value="PH domain-like"/>
    <property type="match status" value="1"/>
</dbReference>
<accession>A0AAV1MX43</accession>
<dbReference type="InterPro" id="IPR056252">
    <property type="entry name" value="Alfy-like_Arm-like"/>
</dbReference>
<evidence type="ECO:0000313" key="8">
    <source>
        <dbReference type="Proteomes" id="UP001314229"/>
    </source>
</evidence>
<feature type="compositionally biased region" description="Polar residues" evidence="4">
    <location>
        <begin position="1"/>
        <end position="10"/>
    </location>
</feature>
<dbReference type="Pfam" id="PF00400">
    <property type="entry name" value="WD40"/>
    <property type="match status" value="2"/>
</dbReference>
<dbReference type="SUPFAM" id="SSF49899">
    <property type="entry name" value="Concanavalin A-like lectins/glucanases"/>
    <property type="match status" value="1"/>
</dbReference>
<dbReference type="InterPro" id="IPR023362">
    <property type="entry name" value="PH-BEACH_dom"/>
</dbReference>
<dbReference type="InterPro" id="IPR011993">
    <property type="entry name" value="PH-like_dom_sf"/>
</dbReference>
<feature type="domain" description="BEACH" evidence="5">
    <location>
        <begin position="2601"/>
        <end position="2895"/>
    </location>
</feature>
<protein>
    <submittedName>
        <fullName evidence="7">WD repeat- and FYVE domain-containing protein 4</fullName>
    </submittedName>
</protein>
<dbReference type="InterPro" id="IPR001680">
    <property type="entry name" value="WD40_rpt"/>
</dbReference>
<dbReference type="InterPro" id="IPR000409">
    <property type="entry name" value="BEACH_dom"/>
</dbReference>
<dbReference type="Pfam" id="PF23295">
    <property type="entry name" value="Arm_4"/>
    <property type="match status" value="1"/>
</dbReference>
<dbReference type="SMART" id="SM01026">
    <property type="entry name" value="Beach"/>
    <property type="match status" value="1"/>
</dbReference>
<dbReference type="Gene3D" id="2.30.29.30">
    <property type="entry name" value="Pleckstrin-homology domain (PH domain)/Phosphotyrosine-binding domain (PTB)"/>
    <property type="match status" value="1"/>
</dbReference>
<evidence type="ECO:0000259" key="5">
    <source>
        <dbReference type="PROSITE" id="PS50197"/>
    </source>
</evidence>
<feature type="compositionally biased region" description="Basic and acidic residues" evidence="4">
    <location>
        <begin position="11"/>
        <end position="21"/>
    </location>
</feature>
<feature type="region of interest" description="Disordered" evidence="4">
    <location>
        <begin position="1"/>
        <end position="21"/>
    </location>
</feature>
<sequence>MALTQVQDQSAKGERINKETGELSASGELSVSVEFKVKKVEGSCMDPQLQQLLREQLQELGIYTCSSPDHRTDYVPLEQRGEHLVKVLPLFIQVCEDGDKLEGLDMEGFVALTADTVIHNIHNRLAERPAEGARDEVVQFFQRQGEETHYGVGESPGWLLLKSLLLLTNDNSDILSCINPGLPSALVKCLYLLVCIPAKKENMIIEETFQESLTQVLLQLCRQPVNVERLVETQELQCLIIGLTSLWDQTSASWRHQASRVLKAVSAAATSNTVPSLLGKNCVRICIQNLLHIKADVSGSLLAEVAVAVFSFIRDTYPLSPALFTEFDTNNGYKALENILKRCEEGVSADQFQSVEELLALIASFTMLGKTELKVALCVSNPQPPGFKFDPSLTKGLAVKNLPAFHLLQASLLNSQDSLLCCQVLRTLQTIWERDPANFFLLEWTVQSMAQLAVCVSQKPAPVHKLFFSMLEMVIFKLNYIPHETLRCVLSVLKQSWAGTLAAGVAGTEFGVVALKCFHRLTVHSGMLAEVLSDLGLLELLLGELRRRAKILRKAGVVSAPQSNPQQLPSVEDSERLLTTCMLQVVSTLTLRSIKNTVAVRDLGMVPYIKIFLDEDQYRGPTLSILEQLAEINPEEFMSTAIGALCSSTQQELGLKRDLLQSVLKVLESPNSWDAFRRAGGFTGLLSLVVDMEGALSDPPQGEVWRSLGHQQLLDLLLLTLHILSLAVHLHTVNAHHFENGGFYERLAEALLQLGCFHTDGPQDGKWDGEEGCFPKAAEDNQSPGKSFHQFVELAEAPVNASTTSTKLQSNLPVTLRTCIRLLSYLDQFATGTYSPQELNFGLEAEGVCYRDKEELNGSAVNEGVFSGSPPVHLASSPKSIENTQGRSRNQPSNVSTVCSESQYSRFTCHHAILHPGAIRVIMTLLPSVFTPEDPQLSMEVQFSLAYHIQAVVKSEQNRQIMCEGGLVSTLLAYCQSMLLAPKHPLHLPVTRILEKLSSQSITHSNFRKFLCLGDPLMCLADKASMPLQVECTPGVKVNGESTEEDTSSGSPVKTLKRTFSLLKSTTRSESPAGSAIPIHQIISLVSMTSPRTFRPHRVSSSPAFVEFDMSESGYGCLFLPSLATVKGVTADAISTGGIGGDCRGFPPTAGLSFSCWFQINRFSSACDSHPIRLLSVIRHMSRTEQQYICLSISFSAYDGCLVISTEEETFTYLDMMEPEMCTPTSLPTSLRFRCSSMLVPGQWHHLTVVMAKDLKKSCLTSAYFNGKAVGTGKMKYIQPFPGQYVSMDPTAVIDVYGLIGTPPIWKEHAALVWRVGPAYLFEEALGPEAVAVLYTQGTAYLGNFLALRSSGHDPDPESLPRRLVPEERISFGINPAISTLTTVAQIREDYNEVDCRLIAKEMGITSRDHSTPVFLARNISQHLSGTARTIGAALVGHFGVRTFTPCSAANGFLYVGGPTVVLSLVAMAADDSSLYAAVKVLLSVLETNPAMQQEMNRINGYKLLAFLLKMKSNVVSYRTFQLILYLSSSVELSSGSACPQNTFAFQALLSDLEVWQNTSDNLDLSVLNHFSEILKSSSNDSRISEVMHSVGLLPKLLFELSDPAVTFRKAKIISCVITSLLKAHFTPSDISRLGLFLIYTLPPLSNVTESHCISDSDLYQETTAQSSGPASLIWIRNQLLLALCEVLSSDGLLIKDQQKVLFEALGSDWFLLFLQPHLHPCTLKLGLVLLTYFMCDASQQSMFRDGVLPGTLIESIEEPSAIMDNLRAHSWSYECASITCPGFVVLQGLLLRHSHLPQVYEALAYLLLGKRPSHTAEEKVNLDDVLQSLIDSQADNPAHQLCVEATTILLELVKVITSQQRRGSDASWELQLPASVMQFFCLLHNLRPRDPLWASAEFLHALASVVFPLDASEGVNEPCSVREGEDASKSHSSRKPVCDFIRILLMDSLLNVSASSNTHPLALLLEFSPDGASLEQRQSFQTELLELIMDIIHMLSHEEENMTHLISQDSNSDRPEGQMGTLMENVVLVSKTLQKKLCSGTFLGDSESLINFLTDQIVVALEKGQAQKEKTVSALYSCVNKVLLHFLSQPRHSQEEKEGVIRTLQTINERWDVVMATYNANVNFVTCLLHCLLLIRSGSYPEGFGSVAQKVRNKKVSAQLFSNVTRHSANGADLTTDDKELVSIAEVCWLKVMTERQHTLEETYKIEISASPTAEKGPVSMTDISPLWEETAHKAWLLHTESQKKKLASSSQNKFDMISSAVRSALGRLGKETVTVEEFLSYMESHRQRGYNMFENMRTNQLQLQAAEWERVSSKWLHVEAELLRERAVFGPGPGVLLSRDWVQDAAEGPNRTRVRIRRKALRRSKRMLGSLSLCLRTGMSEESKTRPEADTEPKILCEVGAEAKEDEEEGGQDCDHLTFFPVLSETPTISEGPLDPCTPQPCSHTQDCPDIRIILQELLPGEEVKSKMCVVMVSSLRVTEGVLLFGKESLLLCEGFTLCPSGDVCCRKHHPSSVRDSFISTMLSKELISASCRRWLYEDIKEARFMRFLLEDNAIQVFMKNGHSAFLVFLNKDHVSAYKRLCTVVSSLKGRGVAEVIANAKKAPVVEKAALVKWQRGEISNFEYLMHLNTLAGRTYNDLMQYPVFPWVLADYQSETLDLSDPATFRDLSKPMGAQTEKRKQMFLQRYEEVESSEGEGELSARCHYCTHYSSAIIVASFLVRMEPFSHTFQALQGGFDIPERMFHSVKKEWESASRDNMGDVRELIPEFFYLPDFLINSNHIQLGCMEDGTSLGDVELPPWAKDDPQEFIRVQREALESDYVSSHLHLWIDLIFGHRQQGPAAVESLNTFHPYFYAQRGRKDAKDPLIKSTILGYVSNFGQVPRQLFTKPHPPRSGTKKEGSTPPHPTPFFFKLDKLKTTAQPFRELPRGPVGQILCLEKEVLVQERNRLIVSPMLSCFFSWGFPDNSCAFGNYATEKIFALCESLCDWGETLCAACPNPTTIITAGTSSVVCVWDVAVNKDKLVHMKLRQPLYGHTDAVTCLAVSEVHSMIVSGSRDLTCILWDLEELSYVTQLVGHTTSISALAINELTGEIASCAGPLLYLWTMKGQLLDCTDTSCGPRADILCVSFTQRHEWDARNVIVTGCADGIIRIWRTEYTRTQLPGPPEEPVSPGQDRTAQTERDVSNSCQVKGWERHLVLCQELNRSQAASQRRHKNNPAITMLAMSRSHATLLAGDTWGRVFTWTCE</sequence>
<dbReference type="PROSITE" id="PS50082">
    <property type="entry name" value="WD_REPEATS_2"/>
    <property type="match status" value="1"/>
</dbReference>
<dbReference type="InterPro" id="IPR013320">
    <property type="entry name" value="ConA-like_dom_sf"/>
</dbReference>
<feature type="region of interest" description="Disordered" evidence="4">
    <location>
        <begin position="867"/>
        <end position="895"/>
    </location>
</feature>
<feature type="region of interest" description="Disordered" evidence="4">
    <location>
        <begin position="2887"/>
        <end position="2909"/>
    </location>
</feature>
<dbReference type="GO" id="GO:0019882">
    <property type="term" value="P:antigen processing and presentation"/>
    <property type="evidence" value="ECO:0007669"/>
    <property type="project" value="TreeGrafter"/>
</dbReference>
<dbReference type="Pfam" id="PF02138">
    <property type="entry name" value="Beach"/>
    <property type="match status" value="1"/>
</dbReference>
<dbReference type="EMBL" id="CAWUFR010000007">
    <property type="protein sequence ID" value="CAK6951548.1"/>
    <property type="molecule type" value="Genomic_DNA"/>
</dbReference>
<dbReference type="InterPro" id="IPR051944">
    <property type="entry name" value="BEACH_domain_protein"/>
</dbReference>
<dbReference type="SMART" id="SM00320">
    <property type="entry name" value="WD40"/>
    <property type="match status" value="4"/>
</dbReference>
<dbReference type="Proteomes" id="UP001314229">
    <property type="component" value="Unassembled WGS sequence"/>
</dbReference>
<dbReference type="PROSITE" id="PS50294">
    <property type="entry name" value="WD_REPEATS_REGION"/>
    <property type="match status" value="1"/>
</dbReference>
<organism evidence="7 8">
    <name type="scientific">Scomber scombrus</name>
    <name type="common">Atlantic mackerel</name>
    <name type="synonym">Scomber vernalis</name>
    <dbReference type="NCBI Taxonomy" id="13677"/>
    <lineage>
        <taxon>Eukaryota</taxon>
        <taxon>Metazoa</taxon>
        <taxon>Chordata</taxon>
        <taxon>Craniata</taxon>
        <taxon>Vertebrata</taxon>
        <taxon>Euteleostomi</taxon>
        <taxon>Actinopterygii</taxon>
        <taxon>Neopterygii</taxon>
        <taxon>Teleostei</taxon>
        <taxon>Neoteleostei</taxon>
        <taxon>Acanthomorphata</taxon>
        <taxon>Pelagiaria</taxon>
        <taxon>Scombriformes</taxon>
        <taxon>Scombridae</taxon>
        <taxon>Scomber</taxon>
    </lineage>
</organism>
<gene>
    <name evidence="7" type="ORF">FSCOSCO3_A011520</name>
</gene>
<dbReference type="FunFam" id="1.10.1540.10:FF:000001">
    <property type="entry name" value="neurobeachin isoform X1"/>
    <property type="match status" value="1"/>
</dbReference>
<dbReference type="InterPro" id="IPR036372">
    <property type="entry name" value="BEACH_dom_sf"/>
</dbReference>
<dbReference type="Pfam" id="PF14844">
    <property type="entry name" value="PH_BEACH"/>
    <property type="match status" value="1"/>
</dbReference>
<dbReference type="SUPFAM" id="SSF81837">
    <property type="entry name" value="BEACH domain"/>
    <property type="match status" value="1"/>
</dbReference>
<evidence type="ECO:0000313" key="7">
    <source>
        <dbReference type="EMBL" id="CAK6951548.1"/>
    </source>
</evidence>
<reference evidence="7 8" key="1">
    <citation type="submission" date="2024-01" db="EMBL/GenBank/DDBJ databases">
        <authorList>
            <person name="Alioto T."/>
            <person name="Alioto T."/>
            <person name="Gomez Garrido J."/>
        </authorList>
    </citation>
    <scope>NUCLEOTIDE SEQUENCE [LARGE SCALE GENOMIC DNA]</scope>
</reference>
<dbReference type="InterPro" id="IPR036322">
    <property type="entry name" value="WD40_repeat_dom_sf"/>
</dbReference>
<name>A0AAV1MX43_SCOSC</name>
<dbReference type="PROSITE" id="PS50197">
    <property type="entry name" value="BEACH"/>
    <property type="match status" value="1"/>
</dbReference>
<dbReference type="Gene3D" id="2.130.10.10">
    <property type="entry name" value="YVTN repeat-like/Quinoprotein amine dehydrogenase"/>
    <property type="match status" value="1"/>
</dbReference>
<feature type="region of interest" description="Disordered" evidence="4">
    <location>
        <begin position="3162"/>
        <end position="3186"/>
    </location>
</feature>
<evidence type="ECO:0000259" key="6">
    <source>
        <dbReference type="PROSITE" id="PS51783"/>
    </source>
</evidence>
<keyword evidence="2" id="KW-0677">Repeat</keyword>
<proteinExistence type="predicted"/>
<dbReference type="CDD" id="cd06071">
    <property type="entry name" value="Beach"/>
    <property type="match status" value="1"/>
</dbReference>
<keyword evidence="1 3" id="KW-0853">WD repeat</keyword>
<dbReference type="PROSITE" id="PS00678">
    <property type="entry name" value="WD_REPEATS_1"/>
    <property type="match status" value="1"/>
</dbReference>
<dbReference type="InterPro" id="IPR015943">
    <property type="entry name" value="WD40/YVTN_repeat-like_dom_sf"/>
</dbReference>
<dbReference type="PROSITE" id="PS51783">
    <property type="entry name" value="PH_BEACH"/>
    <property type="match status" value="1"/>
</dbReference>
<keyword evidence="8" id="KW-1185">Reference proteome</keyword>
<comment type="caution">
    <text evidence="7">The sequence shown here is derived from an EMBL/GenBank/DDBJ whole genome shotgun (WGS) entry which is preliminary data.</text>
</comment>
<evidence type="ECO:0000256" key="3">
    <source>
        <dbReference type="PROSITE-ProRule" id="PRU00221"/>
    </source>
</evidence>
<dbReference type="InterPro" id="IPR019775">
    <property type="entry name" value="WD40_repeat_CS"/>
</dbReference>
<evidence type="ECO:0000256" key="1">
    <source>
        <dbReference type="ARBA" id="ARBA00022574"/>
    </source>
</evidence>
<feature type="domain" description="BEACH-type PH" evidence="6">
    <location>
        <begin position="2461"/>
        <end position="2584"/>
    </location>
</feature>
<dbReference type="PANTHER" id="PTHR46108">
    <property type="entry name" value="BLUE CHEESE"/>
    <property type="match status" value="1"/>
</dbReference>
<dbReference type="Gene3D" id="1.10.1540.10">
    <property type="entry name" value="BEACH domain"/>
    <property type="match status" value="1"/>
</dbReference>
<evidence type="ECO:0000256" key="2">
    <source>
        <dbReference type="ARBA" id="ARBA00022737"/>
    </source>
</evidence>
<feature type="compositionally biased region" description="Polar residues" evidence="4">
    <location>
        <begin position="877"/>
        <end position="895"/>
    </location>
</feature>
<dbReference type="SUPFAM" id="SSF50978">
    <property type="entry name" value="WD40 repeat-like"/>
    <property type="match status" value="1"/>
</dbReference>
<dbReference type="PANTHER" id="PTHR46108:SF3">
    <property type="entry name" value="WD REPEAT- AND FYVE DOMAIN-CONTAINING PROTEIN 4"/>
    <property type="match status" value="1"/>
</dbReference>
<feature type="repeat" description="WD" evidence="3">
    <location>
        <begin position="3034"/>
        <end position="3075"/>
    </location>
</feature>
<evidence type="ECO:0000256" key="4">
    <source>
        <dbReference type="SAM" id="MobiDB-lite"/>
    </source>
</evidence>